<evidence type="ECO:0000313" key="5">
    <source>
        <dbReference type="Proteomes" id="UP000198318"/>
    </source>
</evidence>
<feature type="compositionally biased region" description="Pro residues" evidence="2">
    <location>
        <begin position="180"/>
        <end position="190"/>
    </location>
</feature>
<keyword evidence="1" id="KW-0723">Serine/threonine-protein kinase</keyword>
<dbReference type="SUPFAM" id="SSF55874">
    <property type="entry name" value="ATPase domain of HSP90 chaperone/DNA topoisomerase II/histidine kinase"/>
    <property type="match status" value="1"/>
</dbReference>
<dbReference type="RefSeq" id="WP_089326791.1">
    <property type="nucleotide sequence ID" value="NZ_FZOR01000013.1"/>
</dbReference>
<dbReference type="InterPro" id="IPR036890">
    <property type="entry name" value="HATPase_C_sf"/>
</dbReference>
<evidence type="ECO:0000259" key="3">
    <source>
        <dbReference type="Pfam" id="PF13581"/>
    </source>
</evidence>
<dbReference type="InterPro" id="IPR003594">
    <property type="entry name" value="HATPase_dom"/>
</dbReference>
<keyword evidence="5" id="KW-1185">Reference proteome</keyword>
<proteinExistence type="predicted"/>
<feature type="compositionally biased region" description="Low complexity" evidence="2">
    <location>
        <begin position="47"/>
        <end position="56"/>
    </location>
</feature>
<dbReference type="Pfam" id="PF13581">
    <property type="entry name" value="HATPase_c_2"/>
    <property type="match status" value="1"/>
</dbReference>
<keyword evidence="4" id="KW-0418">Kinase</keyword>
<dbReference type="GO" id="GO:0004674">
    <property type="term" value="F:protein serine/threonine kinase activity"/>
    <property type="evidence" value="ECO:0007669"/>
    <property type="project" value="UniProtKB-KW"/>
</dbReference>
<dbReference type="Gene3D" id="3.30.565.10">
    <property type="entry name" value="Histidine kinase-like ATPase, C-terminal domain"/>
    <property type="match status" value="1"/>
</dbReference>
<dbReference type="PANTHER" id="PTHR35526">
    <property type="entry name" value="ANTI-SIGMA-F FACTOR RSBW-RELATED"/>
    <property type="match status" value="1"/>
</dbReference>
<dbReference type="AlphaFoldDB" id="A0A239IWB2"/>
<dbReference type="CDD" id="cd16936">
    <property type="entry name" value="HATPase_RsbW-like"/>
    <property type="match status" value="1"/>
</dbReference>
<evidence type="ECO:0000256" key="2">
    <source>
        <dbReference type="SAM" id="MobiDB-lite"/>
    </source>
</evidence>
<reference evidence="4 5" key="1">
    <citation type="submission" date="2017-06" db="EMBL/GenBank/DDBJ databases">
        <authorList>
            <person name="Kim H.J."/>
            <person name="Triplett B.A."/>
        </authorList>
    </citation>
    <scope>NUCLEOTIDE SEQUENCE [LARGE SCALE GENOMIC DNA]</scope>
    <source>
        <strain evidence="4 5">DSM 44715</strain>
    </source>
</reference>
<protein>
    <submittedName>
        <fullName evidence="4">Anti-sigma regulatory factor (Ser/Thr protein kinase)</fullName>
    </submittedName>
</protein>
<feature type="region of interest" description="Disordered" evidence="2">
    <location>
        <begin position="161"/>
        <end position="190"/>
    </location>
</feature>
<evidence type="ECO:0000256" key="1">
    <source>
        <dbReference type="ARBA" id="ARBA00022527"/>
    </source>
</evidence>
<name>A0A239IWB2_9ACTN</name>
<keyword evidence="4" id="KW-0808">Transferase</keyword>
<sequence>MTSTGTARPGTAAPGTPPARTPQAHSPQAHTPPGRGQSDTAPGGAGPAAAAWDLPAQPRAAARARDLTARTLRGWHVTDPDDTADIVLMVGELVTNAVVHGTGPVHLALRLDAGPAGPLLTAEVSDADPAAPTGPAAPPPVLDWAEAGRGLLLVAALATDHGARPSPPGKTVWFTRRTAPPAPGTPATAP</sequence>
<feature type="domain" description="Histidine kinase/HSP90-like ATPase" evidence="3">
    <location>
        <begin position="54"/>
        <end position="175"/>
    </location>
</feature>
<dbReference type="PANTHER" id="PTHR35526:SF3">
    <property type="entry name" value="ANTI-SIGMA-F FACTOR RSBW"/>
    <property type="match status" value="1"/>
</dbReference>
<gene>
    <name evidence="4" type="ORF">SAMN05443665_1013112</name>
</gene>
<dbReference type="Proteomes" id="UP000198318">
    <property type="component" value="Unassembled WGS sequence"/>
</dbReference>
<dbReference type="OrthoDB" id="3480218at2"/>
<evidence type="ECO:0000313" key="4">
    <source>
        <dbReference type="EMBL" id="SNS97911.1"/>
    </source>
</evidence>
<dbReference type="EMBL" id="FZOR01000013">
    <property type="protein sequence ID" value="SNS97911.1"/>
    <property type="molecule type" value="Genomic_DNA"/>
</dbReference>
<accession>A0A239IWB2</accession>
<feature type="compositionally biased region" description="Low complexity" evidence="2">
    <location>
        <begin position="1"/>
        <end position="14"/>
    </location>
</feature>
<organism evidence="4 5">
    <name type="scientific">Actinomadura meyerae</name>
    <dbReference type="NCBI Taxonomy" id="240840"/>
    <lineage>
        <taxon>Bacteria</taxon>
        <taxon>Bacillati</taxon>
        <taxon>Actinomycetota</taxon>
        <taxon>Actinomycetes</taxon>
        <taxon>Streptosporangiales</taxon>
        <taxon>Thermomonosporaceae</taxon>
        <taxon>Actinomadura</taxon>
    </lineage>
</organism>
<feature type="region of interest" description="Disordered" evidence="2">
    <location>
        <begin position="1"/>
        <end position="56"/>
    </location>
</feature>
<dbReference type="InterPro" id="IPR050267">
    <property type="entry name" value="Anti-sigma-factor_SerPK"/>
</dbReference>